<dbReference type="AlphaFoldDB" id="A0A1I6WEU6"/>
<dbReference type="EMBL" id="FOZU01000058">
    <property type="protein sequence ID" value="SFT24486.1"/>
    <property type="molecule type" value="Genomic_DNA"/>
</dbReference>
<dbReference type="SMART" id="SM00954">
    <property type="entry name" value="RelA_SpoT"/>
    <property type="match status" value="1"/>
</dbReference>
<evidence type="ECO:0000259" key="1">
    <source>
        <dbReference type="SMART" id="SM00954"/>
    </source>
</evidence>
<dbReference type="CDD" id="cd05399">
    <property type="entry name" value="NT_Rel-Spo_like"/>
    <property type="match status" value="1"/>
</dbReference>
<dbReference type="RefSeq" id="WP_074947867.1">
    <property type="nucleotide sequence ID" value="NZ_FOZU01000058.1"/>
</dbReference>
<dbReference type="InterPro" id="IPR052366">
    <property type="entry name" value="GTP_Pyrophosphokinase"/>
</dbReference>
<feature type="domain" description="RelA/SpoT" evidence="1">
    <location>
        <begin position="30"/>
        <end position="158"/>
    </location>
</feature>
<dbReference type="PANTHER" id="PTHR47837:SF1">
    <property type="entry name" value="GTP PYROPHOSPHOKINASE YJBM"/>
    <property type="match status" value="1"/>
</dbReference>
<keyword evidence="3" id="KW-1185">Reference proteome</keyword>
<protein>
    <recommendedName>
        <fullName evidence="1">RelA/SpoT domain-containing protein</fullName>
    </recommendedName>
</protein>
<dbReference type="SUPFAM" id="SSF81301">
    <property type="entry name" value="Nucleotidyltransferase"/>
    <property type="match status" value="1"/>
</dbReference>
<dbReference type="InterPro" id="IPR043519">
    <property type="entry name" value="NT_sf"/>
</dbReference>
<sequence length="270" mass="31425">MGQFIALTISSAIENKGKNLKSFFKIPVQARLKEDNSLIDKAFIRKTYGNPYDDVEDKVGLRFVVLLIDDVKSIIDIITTNDSWTAIHARDYEKEKEEKPLLFAYQSMHFILRPTKEFEFNSINILTDIPCEVQIRTLLQHAHAELTHDAIYKSPNTIKPSVNRTVSKCMALIETTDDFFCEATKALNEGPITEFKILERLDSLFQKKIELHSYHEKSSLIVFDTFENFITEDLIDNIDKLLNRKPFLINKIQEKYYVFKIYQQSVILFA</sequence>
<gene>
    <name evidence="2" type="ORF">SAMN05444586_10589</name>
</gene>
<dbReference type="Proteomes" id="UP000182827">
    <property type="component" value="Unassembled WGS sequence"/>
</dbReference>
<dbReference type="Pfam" id="PF04607">
    <property type="entry name" value="RelA_SpoT"/>
    <property type="match status" value="1"/>
</dbReference>
<evidence type="ECO:0000313" key="3">
    <source>
        <dbReference type="Proteomes" id="UP000182827"/>
    </source>
</evidence>
<dbReference type="PANTHER" id="PTHR47837">
    <property type="entry name" value="GTP PYROPHOSPHOKINASE YJBM"/>
    <property type="match status" value="1"/>
</dbReference>
<dbReference type="GO" id="GO:0015969">
    <property type="term" value="P:guanosine tetraphosphate metabolic process"/>
    <property type="evidence" value="ECO:0007669"/>
    <property type="project" value="InterPro"/>
</dbReference>
<name>A0A1I6WEU6_9GAMM</name>
<evidence type="ECO:0000313" key="2">
    <source>
        <dbReference type="EMBL" id="SFT24486.1"/>
    </source>
</evidence>
<dbReference type="Gene3D" id="3.30.460.10">
    <property type="entry name" value="Beta Polymerase, domain 2"/>
    <property type="match status" value="1"/>
</dbReference>
<organism evidence="2 3">
    <name type="scientific">Acinetobacter bohemicus</name>
    <dbReference type="NCBI Taxonomy" id="1435036"/>
    <lineage>
        <taxon>Bacteria</taxon>
        <taxon>Pseudomonadati</taxon>
        <taxon>Pseudomonadota</taxon>
        <taxon>Gammaproteobacteria</taxon>
        <taxon>Moraxellales</taxon>
        <taxon>Moraxellaceae</taxon>
        <taxon>Acinetobacter</taxon>
    </lineage>
</organism>
<dbReference type="InterPro" id="IPR007685">
    <property type="entry name" value="RelA_SpoT"/>
</dbReference>
<proteinExistence type="predicted"/>
<reference evidence="3" key="1">
    <citation type="submission" date="2016-10" db="EMBL/GenBank/DDBJ databases">
        <authorList>
            <person name="Varghese N."/>
            <person name="Submissions S."/>
        </authorList>
    </citation>
    <scope>NUCLEOTIDE SEQUENCE [LARGE SCALE GENOMIC DNA]</scope>
    <source>
        <strain evidence="3">ANC 5076</strain>
    </source>
</reference>
<accession>A0A1I6WEU6</accession>